<keyword evidence="2" id="KW-0812">Transmembrane</keyword>
<dbReference type="InterPro" id="IPR018723">
    <property type="entry name" value="DUF2254_membrane"/>
</dbReference>
<evidence type="ECO:0000256" key="2">
    <source>
        <dbReference type="SAM" id="Phobius"/>
    </source>
</evidence>
<protein>
    <submittedName>
        <fullName evidence="3">DUF2254 domain-containing protein</fullName>
    </submittedName>
</protein>
<feature type="transmembrane region" description="Helical" evidence="2">
    <location>
        <begin position="55"/>
        <end position="76"/>
    </location>
</feature>
<name>A0A934NLR9_9NOCA</name>
<evidence type="ECO:0000256" key="1">
    <source>
        <dbReference type="SAM" id="MobiDB-lite"/>
    </source>
</evidence>
<feature type="transmembrane region" description="Helical" evidence="2">
    <location>
        <begin position="338"/>
        <end position="364"/>
    </location>
</feature>
<dbReference type="EMBL" id="JAEMNV010000001">
    <property type="protein sequence ID" value="MBJ8337566.1"/>
    <property type="molecule type" value="Genomic_DNA"/>
</dbReference>
<dbReference type="AlphaFoldDB" id="A0A934NLR9"/>
<reference evidence="3" key="1">
    <citation type="submission" date="2020-12" db="EMBL/GenBank/DDBJ databases">
        <title>Antrihabitans popcorni sp. nov. and Antrihabitans auranticaus sp. nov., isolated from a larva cave.</title>
        <authorList>
            <person name="Lee S.D."/>
            <person name="Kim I.S."/>
        </authorList>
    </citation>
    <scope>NUCLEOTIDE SEQUENCE</scope>
    <source>
        <strain evidence="3">YC3-6</strain>
    </source>
</reference>
<feature type="transmembrane region" description="Helical" evidence="2">
    <location>
        <begin position="385"/>
        <end position="405"/>
    </location>
</feature>
<keyword evidence="2" id="KW-1133">Transmembrane helix</keyword>
<sequence length="734" mass="79977">MSRWFSEAIVDTGRLPLFFMLVAFLLAFLFIRFSVRMIRAEVSWWPGNVTPGGMHIHHVMFGLVMMLLSGFGLVILASEETPVPNCILASVFGVGSALVLDEFALVLHLRDVYWAEEGRSSIDAVFVAIAILTLFLLGLHPIGLSGDFDDFRKDPNTLNLIVVLVGLAIELLLVVITLLKGKVWTGLLGIFIVPLLIVGSIRLSRPNAPWARWRYTNKPRKFAKAVAREQRLREPVIRAKIVLQEAVSGRFGVPADLPQLLAEPEIAALPARETAPNALLTALRWRLTRQRLRPTPSWRLPMVLVVTSIIAAFVFVTIDADAATGAGDIVGGGTDHGSTATLLSVIAGGMVTLTGLVFTALTLAMQTGAAQISVKIVPILQHDPLLRWSIGMFLSTFVFSLIIALDLALDSETSEPVVSTVIAFALAFVSVFLLIALVAKVASVLNPGRLLRWTATQGRDAILRSYPGEASERATDLPAVEPIAAALGEPTTIRLRRPAADGRVLLAVNVARIQRLAIRWGVNAAVEPSIGEFVALESPLFTIYGPTERVREHQLLDCLLFGEMNSPMISPVAALQTIVDIALKALSPAVTDPGRAVQAIDHIEDLLLLLAERVRRESAHSQLSRIRGYQQSWADYVAVATDEVRHYSTHSTQVQRRLRSMFTTLIAACPPDQHKPLLDRIAALDARIEREWPDALDAMLARVPDPQGLGSESGRSTRTHPLVVGPATPAPDPH</sequence>
<proteinExistence type="predicted"/>
<feature type="region of interest" description="Disordered" evidence="1">
    <location>
        <begin position="704"/>
        <end position="734"/>
    </location>
</feature>
<comment type="caution">
    <text evidence="3">The sequence shown here is derived from an EMBL/GenBank/DDBJ whole genome shotgun (WGS) entry which is preliminary data.</text>
</comment>
<feature type="transmembrane region" description="Helical" evidence="2">
    <location>
        <begin position="185"/>
        <end position="204"/>
    </location>
</feature>
<evidence type="ECO:0000313" key="4">
    <source>
        <dbReference type="Proteomes" id="UP000655868"/>
    </source>
</evidence>
<keyword evidence="2" id="KW-0472">Membrane</keyword>
<feature type="transmembrane region" description="Helical" evidence="2">
    <location>
        <begin position="417"/>
        <end position="439"/>
    </location>
</feature>
<dbReference type="RefSeq" id="WP_199701301.1">
    <property type="nucleotide sequence ID" value="NZ_JAEMNV010000001.1"/>
</dbReference>
<gene>
    <name evidence="3" type="ORF">JGU71_01580</name>
</gene>
<accession>A0A934NLR9</accession>
<feature type="transmembrane region" description="Helical" evidence="2">
    <location>
        <begin position="298"/>
        <end position="318"/>
    </location>
</feature>
<keyword evidence="4" id="KW-1185">Reference proteome</keyword>
<feature type="transmembrane region" description="Helical" evidence="2">
    <location>
        <begin position="12"/>
        <end position="35"/>
    </location>
</feature>
<feature type="transmembrane region" description="Helical" evidence="2">
    <location>
        <begin position="121"/>
        <end position="139"/>
    </location>
</feature>
<evidence type="ECO:0000313" key="3">
    <source>
        <dbReference type="EMBL" id="MBJ8337566.1"/>
    </source>
</evidence>
<dbReference type="Pfam" id="PF10011">
    <property type="entry name" value="DUF2254"/>
    <property type="match status" value="1"/>
</dbReference>
<organism evidence="3 4">
    <name type="scientific">Antrihabitans stalagmiti</name>
    <dbReference type="NCBI Taxonomy" id="2799499"/>
    <lineage>
        <taxon>Bacteria</taxon>
        <taxon>Bacillati</taxon>
        <taxon>Actinomycetota</taxon>
        <taxon>Actinomycetes</taxon>
        <taxon>Mycobacteriales</taxon>
        <taxon>Nocardiaceae</taxon>
        <taxon>Antrihabitans</taxon>
    </lineage>
</organism>
<feature type="transmembrane region" description="Helical" evidence="2">
    <location>
        <begin position="88"/>
        <end position="109"/>
    </location>
</feature>
<dbReference type="Proteomes" id="UP000655868">
    <property type="component" value="Unassembled WGS sequence"/>
</dbReference>
<feature type="transmembrane region" description="Helical" evidence="2">
    <location>
        <begin position="160"/>
        <end position="179"/>
    </location>
</feature>